<protein>
    <submittedName>
        <fullName evidence="2">Uncharacterized protein</fullName>
    </submittedName>
</protein>
<evidence type="ECO:0000313" key="2">
    <source>
        <dbReference type="EMBL" id="TFK36183.1"/>
    </source>
</evidence>
<accession>A0A5C3LUV3</accession>
<sequence>MRGIDRTQGRTQSDASDATLVSTSFLIDTSPSKPSIESSSTKENTPLSKIFWLLLDIILLGFRQKFENRLQTYSASDYEEGKIGEWRTGQQEEWDRLGMTTTLMATISAASLAFSGIDNSWWVARGAFAGALGLSMCGYLVIHHFGVLSEGVDDNKILYAAGGYLSPGGSMTVVAITMSIPVLLSVYSAALAPAPLQRPSQNQGSVSLLEFQFYSD</sequence>
<dbReference type="EMBL" id="ML213615">
    <property type="protein sequence ID" value="TFK36183.1"/>
    <property type="molecule type" value="Genomic_DNA"/>
</dbReference>
<dbReference type="Proteomes" id="UP000308652">
    <property type="component" value="Unassembled WGS sequence"/>
</dbReference>
<gene>
    <name evidence="2" type="ORF">BDQ12DRAFT_725234</name>
</gene>
<keyword evidence="3" id="KW-1185">Reference proteome</keyword>
<proteinExistence type="predicted"/>
<organism evidence="2 3">
    <name type="scientific">Crucibulum laeve</name>
    <dbReference type="NCBI Taxonomy" id="68775"/>
    <lineage>
        <taxon>Eukaryota</taxon>
        <taxon>Fungi</taxon>
        <taxon>Dikarya</taxon>
        <taxon>Basidiomycota</taxon>
        <taxon>Agaricomycotina</taxon>
        <taxon>Agaricomycetes</taxon>
        <taxon>Agaricomycetidae</taxon>
        <taxon>Agaricales</taxon>
        <taxon>Agaricineae</taxon>
        <taxon>Nidulariaceae</taxon>
        <taxon>Crucibulum</taxon>
    </lineage>
</organism>
<keyword evidence="1" id="KW-0472">Membrane</keyword>
<dbReference type="OrthoDB" id="3036455at2759"/>
<evidence type="ECO:0000256" key="1">
    <source>
        <dbReference type="SAM" id="Phobius"/>
    </source>
</evidence>
<evidence type="ECO:0000313" key="3">
    <source>
        <dbReference type="Proteomes" id="UP000308652"/>
    </source>
</evidence>
<name>A0A5C3LUV3_9AGAR</name>
<feature type="transmembrane region" description="Helical" evidence="1">
    <location>
        <begin position="157"/>
        <end position="190"/>
    </location>
</feature>
<keyword evidence="1" id="KW-1133">Transmembrane helix</keyword>
<reference evidence="2 3" key="1">
    <citation type="journal article" date="2019" name="Nat. Ecol. Evol.">
        <title>Megaphylogeny resolves global patterns of mushroom evolution.</title>
        <authorList>
            <person name="Varga T."/>
            <person name="Krizsan K."/>
            <person name="Foldi C."/>
            <person name="Dima B."/>
            <person name="Sanchez-Garcia M."/>
            <person name="Sanchez-Ramirez S."/>
            <person name="Szollosi G.J."/>
            <person name="Szarkandi J.G."/>
            <person name="Papp V."/>
            <person name="Albert L."/>
            <person name="Andreopoulos W."/>
            <person name="Angelini C."/>
            <person name="Antonin V."/>
            <person name="Barry K.W."/>
            <person name="Bougher N.L."/>
            <person name="Buchanan P."/>
            <person name="Buyck B."/>
            <person name="Bense V."/>
            <person name="Catcheside P."/>
            <person name="Chovatia M."/>
            <person name="Cooper J."/>
            <person name="Damon W."/>
            <person name="Desjardin D."/>
            <person name="Finy P."/>
            <person name="Geml J."/>
            <person name="Haridas S."/>
            <person name="Hughes K."/>
            <person name="Justo A."/>
            <person name="Karasinski D."/>
            <person name="Kautmanova I."/>
            <person name="Kiss B."/>
            <person name="Kocsube S."/>
            <person name="Kotiranta H."/>
            <person name="LaButti K.M."/>
            <person name="Lechner B.E."/>
            <person name="Liimatainen K."/>
            <person name="Lipzen A."/>
            <person name="Lukacs Z."/>
            <person name="Mihaltcheva S."/>
            <person name="Morgado L.N."/>
            <person name="Niskanen T."/>
            <person name="Noordeloos M.E."/>
            <person name="Ohm R.A."/>
            <person name="Ortiz-Santana B."/>
            <person name="Ovrebo C."/>
            <person name="Racz N."/>
            <person name="Riley R."/>
            <person name="Savchenko A."/>
            <person name="Shiryaev A."/>
            <person name="Soop K."/>
            <person name="Spirin V."/>
            <person name="Szebenyi C."/>
            <person name="Tomsovsky M."/>
            <person name="Tulloss R.E."/>
            <person name="Uehling J."/>
            <person name="Grigoriev I.V."/>
            <person name="Vagvolgyi C."/>
            <person name="Papp T."/>
            <person name="Martin F.M."/>
            <person name="Miettinen O."/>
            <person name="Hibbett D.S."/>
            <person name="Nagy L.G."/>
        </authorList>
    </citation>
    <scope>NUCLEOTIDE SEQUENCE [LARGE SCALE GENOMIC DNA]</scope>
    <source>
        <strain evidence="2 3">CBS 166.37</strain>
    </source>
</reference>
<feature type="transmembrane region" description="Helical" evidence="1">
    <location>
        <begin position="123"/>
        <end position="145"/>
    </location>
</feature>
<dbReference type="AlphaFoldDB" id="A0A5C3LUV3"/>
<keyword evidence="1" id="KW-0812">Transmembrane</keyword>